<evidence type="ECO:0000256" key="4">
    <source>
        <dbReference type="ARBA" id="ARBA00022801"/>
    </source>
</evidence>
<keyword evidence="2 10" id="KW-0479">Metal-binding</keyword>
<dbReference type="GO" id="GO:0046872">
    <property type="term" value="F:metal ion binding"/>
    <property type="evidence" value="ECO:0007669"/>
    <property type="project" value="UniProtKB-UniRule"/>
</dbReference>
<evidence type="ECO:0000256" key="5">
    <source>
        <dbReference type="ARBA" id="ARBA00022842"/>
    </source>
</evidence>
<dbReference type="NCBIfam" id="TIGR00287">
    <property type="entry name" value="cas1"/>
    <property type="match status" value="1"/>
</dbReference>
<dbReference type="Pfam" id="PF01867">
    <property type="entry name" value="Cas_Cas1"/>
    <property type="match status" value="1"/>
</dbReference>
<dbReference type="PANTHER" id="PTHR34353:SF2">
    <property type="entry name" value="CRISPR-ASSOCIATED ENDONUCLEASE CAS1 1"/>
    <property type="match status" value="1"/>
</dbReference>
<keyword evidence="1 10" id="KW-0540">Nuclease</keyword>
<accession>A0A3D1JIF0</accession>
<dbReference type="EMBL" id="DPBP01000026">
    <property type="protein sequence ID" value="HCE17396.1"/>
    <property type="molecule type" value="Genomic_DNA"/>
</dbReference>
<dbReference type="EC" id="3.1.-.-" evidence="10"/>
<keyword evidence="3 10" id="KW-0255">Endonuclease</keyword>
<feature type="binding site" evidence="10">
    <location>
        <position position="182"/>
    </location>
    <ligand>
        <name>Mn(2+)</name>
        <dbReference type="ChEBI" id="CHEBI:29035"/>
    </ligand>
</feature>
<comment type="function">
    <text evidence="10">CRISPR (clustered regularly interspaced short palindromic repeat), is an adaptive immune system that provides protection against mobile genetic elements (viruses, transposable elements and conjugative plasmids). CRISPR clusters contain spacers, sequences complementary to antecedent mobile elements, and target invading nucleic acids. CRISPR clusters are transcribed and processed into CRISPR RNA (crRNA). Acts as a dsDNA endonuclease. Involved in the integration of spacer DNA into the CRISPR cassette.</text>
</comment>
<reference evidence="11 12" key="1">
    <citation type="journal article" date="2018" name="Nat. Biotechnol.">
        <title>A standardized bacterial taxonomy based on genome phylogeny substantially revises the tree of life.</title>
        <authorList>
            <person name="Parks D.H."/>
            <person name="Chuvochina M."/>
            <person name="Waite D.W."/>
            <person name="Rinke C."/>
            <person name="Skarshewski A."/>
            <person name="Chaumeil P.A."/>
            <person name="Hugenholtz P."/>
        </authorList>
    </citation>
    <scope>NUCLEOTIDE SEQUENCE [LARGE SCALE GENOMIC DNA]</scope>
    <source>
        <strain evidence="11">UBA8781</strain>
    </source>
</reference>
<evidence type="ECO:0000256" key="1">
    <source>
        <dbReference type="ARBA" id="ARBA00022722"/>
    </source>
</evidence>
<organism evidence="11 12">
    <name type="scientific">Anaerolinea thermolimosa</name>
    <dbReference type="NCBI Taxonomy" id="229919"/>
    <lineage>
        <taxon>Bacteria</taxon>
        <taxon>Bacillati</taxon>
        <taxon>Chloroflexota</taxon>
        <taxon>Anaerolineae</taxon>
        <taxon>Anaerolineales</taxon>
        <taxon>Anaerolineaceae</taxon>
        <taxon>Anaerolinea</taxon>
    </lineage>
</organism>
<dbReference type="Proteomes" id="UP000264141">
    <property type="component" value="Unassembled WGS sequence"/>
</dbReference>
<evidence type="ECO:0000256" key="10">
    <source>
        <dbReference type="HAMAP-Rule" id="MF_01470"/>
    </source>
</evidence>
<evidence type="ECO:0000313" key="12">
    <source>
        <dbReference type="Proteomes" id="UP000264141"/>
    </source>
</evidence>
<comment type="similarity">
    <text evidence="10">Belongs to the CRISPR-associated endonuclease Cas1 family.</text>
</comment>
<evidence type="ECO:0000256" key="9">
    <source>
        <dbReference type="ARBA" id="ARBA00038592"/>
    </source>
</evidence>
<evidence type="ECO:0000256" key="6">
    <source>
        <dbReference type="ARBA" id="ARBA00023118"/>
    </source>
</evidence>
<dbReference type="Gene3D" id="1.20.120.920">
    <property type="entry name" value="CRISPR-associated endonuclease Cas1, C-terminal domain"/>
    <property type="match status" value="1"/>
</dbReference>
<dbReference type="GO" id="GO:0043571">
    <property type="term" value="P:maintenance of CRISPR repeat elements"/>
    <property type="evidence" value="ECO:0007669"/>
    <property type="project" value="UniProtKB-UniRule"/>
</dbReference>
<dbReference type="STRING" id="229919.GCA_001050195_03410"/>
<gene>
    <name evidence="10 11" type="primary">cas1</name>
    <name evidence="11" type="ORF">DEQ80_06020</name>
</gene>
<dbReference type="GO" id="GO:0051607">
    <property type="term" value="P:defense response to virus"/>
    <property type="evidence" value="ECO:0007669"/>
    <property type="project" value="UniProtKB-UniRule"/>
</dbReference>
<feature type="binding site" evidence="10">
    <location>
        <position position="247"/>
    </location>
    <ligand>
        <name>Mn(2+)</name>
        <dbReference type="ChEBI" id="CHEBI:29035"/>
    </ligand>
</feature>
<keyword evidence="5 10" id="KW-0460">Magnesium</keyword>
<dbReference type="AlphaFoldDB" id="A0A3D1JIF0"/>
<comment type="subunit">
    <text evidence="9 10">Homodimer, forms a heterotetramer with a Cas2 homodimer.</text>
</comment>
<dbReference type="HAMAP" id="MF_01470">
    <property type="entry name" value="Cas1"/>
    <property type="match status" value="1"/>
</dbReference>
<keyword evidence="6 10" id="KW-0051">Antiviral defense</keyword>
<evidence type="ECO:0000256" key="8">
    <source>
        <dbReference type="ARBA" id="ARBA00023211"/>
    </source>
</evidence>
<dbReference type="Gene3D" id="3.100.10.20">
    <property type="entry name" value="CRISPR-associated endonuclease Cas1, N-terminal domain"/>
    <property type="match status" value="1"/>
</dbReference>
<sequence>MGIIQHLVVDEFGAFIGKHSERLIISVGEEKRLQAPLMHLESVVIASQGVSISADAVQECTERGIPIFFVSPSGSPYATLYSAALTGTIATRRAQLEAYHHRRGLELALALASGKLQNQANFLKYLSKNRKESQPALYEELRRCAAEVLDEQLALERLRRSPEVQEAKLTMDDLRLSILGIEGRAAQRYWDAIRQTIPEKYAFPGRVGRGATDPVNAALNYGYGILYGQVERAIVLAGLDPYAGFLHVDRPGKPSLTLDFIEEFRPTVVDRTILGLANKGMEFKQDDKHLLTLETRRTIAEKVLERLDSLIPFEGKRFPIRGVIQMQARHMATFLRGEREAYIPSVLPW</sequence>
<evidence type="ECO:0000256" key="3">
    <source>
        <dbReference type="ARBA" id="ARBA00022759"/>
    </source>
</evidence>
<evidence type="ECO:0000256" key="2">
    <source>
        <dbReference type="ARBA" id="ARBA00022723"/>
    </source>
</evidence>
<comment type="caution">
    <text evidence="11">The sequence shown here is derived from an EMBL/GenBank/DDBJ whole genome shotgun (WGS) entry which is preliminary data.</text>
</comment>
<dbReference type="GO" id="GO:0004519">
    <property type="term" value="F:endonuclease activity"/>
    <property type="evidence" value="ECO:0007669"/>
    <property type="project" value="UniProtKB-UniRule"/>
</dbReference>
<keyword evidence="8 10" id="KW-0464">Manganese</keyword>
<dbReference type="GO" id="GO:0003677">
    <property type="term" value="F:DNA binding"/>
    <property type="evidence" value="ECO:0007669"/>
    <property type="project" value="UniProtKB-KW"/>
</dbReference>
<evidence type="ECO:0000313" key="11">
    <source>
        <dbReference type="EMBL" id="HCE17396.1"/>
    </source>
</evidence>
<evidence type="ECO:0000256" key="7">
    <source>
        <dbReference type="ARBA" id="ARBA00023125"/>
    </source>
</evidence>
<comment type="cofactor">
    <cofactor evidence="10">
        <name>Mg(2+)</name>
        <dbReference type="ChEBI" id="CHEBI:18420"/>
    </cofactor>
    <cofactor evidence="10">
        <name>Mn(2+)</name>
        <dbReference type="ChEBI" id="CHEBI:29035"/>
    </cofactor>
</comment>
<dbReference type="InterPro" id="IPR042211">
    <property type="entry name" value="CRISPR-assoc_Cas1_N"/>
</dbReference>
<feature type="binding site" evidence="10">
    <location>
        <position position="262"/>
    </location>
    <ligand>
        <name>Mn(2+)</name>
        <dbReference type="ChEBI" id="CHEBI:29035"/>
    </ligand>
</feature>
<name>A0A3D1JIF0_9CHLR</name>
<keyword evidence="7 10" id="KW-0238">DNA-binding</keyword>
<dbReference type="InterPro" id="IPR002729">
    <property type="entry name" value="CRISPR-assoc_Cas1"/>
</dbReference>
<dbReference type="PANTHER" id="PTHR34353">
    <property type="entry name" value="CRISPR-ASSOCIATED ENDONUCLEASE CAS1 1"/>
    <property type="match status" value="1"/>
</dbReference>
<dbReference type="InterPro" id="IPR042206">
    <property type="entry name" value="CRISPR-assoc_Cas1_C"/>
</dbReference>
<dbReference type="GO" id="GO:0016787">
    <property type="term" value="F:hydrolase activity"/>
    <property type="evidence" value="ECO:0007669"/>
    <property type="project" value="UniProtKB-KW"/>
</dbReference>
<dbReference type="CDD" id="cd09634">
    <property type="entry name" value="Cas1_I-II-III"/>
    <property type="match status" value="1"/>
</dbReference>
<dbReference type="InterPro" id="IPR050646">
    <property type="entry name" value="Cas1"/>
</dbReference>
<keyword evidence="4 10" id="KW-0378">Hydrolase</keyword>
<proteinExistence type="inferred from homology"/>
<protein>
    <recommendedName>
        <fullName evidence="10">CRISPR-associated endonuclease Cas1</fullName>
        <ecNumber evidence="10">3.1.-.-</ecNumber>
    </recommendedName>
</protein>